<protein>
    <submittedName>
        <fullName evidence="7">Acetyl-CoA synthetase</fullName>
    </submittedName>
</protein>
<dbReference type="OrthoDB" id="193284at2157"/>
<dbReference type="GO" id="GO:0005524">
    <property type="term" value="F:ATP binding"/>
    <property type="evidence" value="ECO:0007669"/>
    <property type="project" value="UniProtKB-KW"/>
</dbReference>
<dbReference type="GO" id="GO:0006637">
    <property type="term" value="P:acyl-CoA metabolic process"/>
    <property type="evidence" value="ECO:0007669"/>
    <property type="project" value="TreeGrafter"/>
</dbReference>
<reference evidence="8" key="1">
    <citation type="submission" date="2016-10" db="EMBL/GenBank/DDBJ databases">
        <authorList>
            <person name="Varghese N."/>
            <person name="Submissions S."/>
        </authorList>
    </citation>
    <scope>NUCLEOTIDE SEQUENCE [LARGE SCALE GENOMIC DNA]</scope>
    <source>
        <strain evidence="8">IBRC-M 10043</strain>
    </source>
</reference>
<dbReference type="InterPro" id="IPR045851">
    <property type="entry name" value="AMP-bd_C_sf"/>
</dbReference>
<keyword evidence="2" id="KW-0436">Ligase</keyword>
<dbReference type="GO" id="GO:0015645">
    <property type="term" value="F:fatty acid ligase activity"/>
    <property type="evidence" value="ECO:0007669"/>
    <property type="project" value="TreeGrafter"/>
</dbReference>
<dbReference type="GO" id="GO:0006633">
    <property type="term" value="P:fatty acid biosynthetic process"/>
    <property type="evidence" value="ECO:0007669"/>
    <property type="project" value="TreeGrafter"/>
</dbReference>
<evidence type="ECO:0000256" key="1">
    <source>
        <dbReference type="ARBA" id="ARBA00006432"/>
    </source>
</evidence>
<evidence type="ECO:0000259" key="6">
    <source>
        <dbReference type="Pfam" id="PF13193"/>
    </source>
</evidence>
<dbReference type="RefSeq" id="WP_092657877.1">
    <property type="nucleotide sequence ID" value="NZ_FOCX01000003.1"/>
</dbReference>
<dbReference type="InterPro" id="IPR000873">
    <property type="entry name" value="AMP-dep_synth/lig_dom"/>
</dbReference>
<dbReference type="EMBL" id="FOCX01000003">
    <property type="protein sequence ID" value="SEN40712.1"/>
    <property type="molecule type" value="Genomic_DNA"/>
</dbReference>
<name>A0A1H8G9N4_9EURY</name>
<dbReference type="Pfam" id="PF13193">
    <property type="entry name" value="AMP-binding_C"/>
    <property type="match status" value="1"/>
</dbReference>
<evidence type="ECO:0000256" key="2">
    <source>
        <dbReference type="ARBA" id="ARBA00022598"/>
    </source>
</evidence>
<organism evidence="7 8">
    <name type="scientific">Halorientalis persicus</name>
    <dbReference type="NCBI Taxonomy" id="1367881"/>
    <lineage>
        <taxon>Archaea</taxon>
        <taxon>Methanobacteriati</taxon>
        <taxon>Methanobacteriota</taxon>
        <taxon>Stenosarchaea group</taxon>
        <taxon>Halobacteria</taxon>
        <taxon>Halobacteriales</taxon>
        <taxon>Haloarculaceae</taxon>
        <taxon>Halorientalis</taxon>
    </lineage>
</organism>
<evidence type="ECO:0000313" key="8">
    <source>
        <dbReference type="Proteomes" id="UP000198775"/>
    </source>
</evidence>
<dbReference type="Proteomes" id="UP000198775">
    <property type="component" value="Unassembled WGS sequence"/>
</dbReference>
<dbReference type="InterPro" id="IPR042099">
    <property type="entry name" value="ANL_N_sf"/>
</dbReference>
<keyword evidence="8" id="KW-1185">Reference proteome</keyword>
<dbReference type="Gene3D" id="3.30.300.30">
    <property type="match status" value="1"/>
</dbReference>
<evidence type="ECO:0000313" key="7">
    <source>
        <dbReference type="EMBL" id="SEN40712.1"/>
    </source>
</evidence>
<dbReference type="PANTHER" id="PTHR43605:SF10">
    <property type="entry name" value="ACYL-COA SYNTHETASE MEDIUM CHAIN FAMILY MEMBER 3"/>
    <property type="match status" value="1"/>
</dbReference>
<dbReference type="Gene3D" id="3.40.50.12780">
    <property type="entry name" value="N-terminal domain of ligase-like"/>
    <property type="match status" value="1"/>
</dbReference>
<accession>A0A1H8G9N4</accession>
<dbReference type="GO" id="GO:0004321">
    <property type="term" value="F:fatty-acyl-CoA synthase activity"/>
    <property type="evidence" value="ECO:0007669"/>
    <property type="project" value="TreeGrafter"/>
</dbReference>
<dbReference type="InterPro" id="IPR025110">
    <property type="entry name" value="AMP-bd_C"/>
</dbReference>
<keyword evidence="4" id="KW-0067">ATP-binding</keyword>
<dbReference type="Pfam" id="PF00501">
    <property type="entry name" value="AMP-binding"/>
    <property type="match status" value="1"/>
</dbReference>
<feature type="domain" description="AMP-binding enzyme C-terminal" evidence="6">
    <location>
        <begin position="483"/>
        <end position="561"/>
    </location>
</feature>
<dbReference type="AlphaFoldDB" id="A0A1H8G9N4"/>
<dbReference type="PROSITE" id="PS00455">
    <property type="entry name" value="AMP_BINDING"/>
    <property type="match status" value="1"/>
</dbReference>
<feature type="domain" description="AMP-dependent synthetase/ligase" evidence="5">
    <location>
        <begin position="73"/>
        <end position="421"/>
    </location>
</feature>
<evidence type="ECO:0000256" key="3">
    <source>
        <dbReference type="ARBA" id="ARBA00022741"/>
    </source>
</evidence>
<gene>
    <name evidence="7" type="ORF">SAMN05216388_100338</name>
</gene>
<evidence type="ECO:0000256" key="4">
    <source>
        <dbReference type="ARBA" id="ARBA00022840"/>
    </source>
</evidence>
<evidence type="ECO:0000259" key="5">
    <source>
        <dbReference type="Pfam" id="PF00501"/>
    </source>
</evidence>
<dbReference type="InterPro" id="IPR051087">
    <property type="entry name" value="Mitochondrial_ACSM"/>
</dbReference>
<comment type="similarity">
    <text evidence="1">Belongs to the ATP-dependent AMP-binding enzyme family.</text>
</comment>
<keyword evidence="3" id="KW-0547">Nucleotide-binding</keyword>
<dbReference type="SUPFAM" id="SSF56801">
    <property type="entry name" value="Acetyl-CoA synthetase-like"/>
    <property type="match status" value="1"/>
</dbReference>
<dbReference type="PANTHER" id="PTHR43605">
    <property type="entry name" value="ACYL-COENZYME A SYNTHETASE"/>
    <property type="match status" value="1"/>
</dbReference>
<sequence>MSRGNRLDAYHFYEDDWDSYEQLREAFEWAVPDQFNMATYVCDRWATDKRRVALFGEHEAGDGSSTPTDATGIPAGQRETYTFWQFQTITNRLANYLRDQGVERGDRVGVNAPQRPATMFAHVAAWKLGAVSVPLSTLFGPDAVEYRLDDCDAVAAVVDASNLDTVREARESLPALETVVTVGDAEPQADEVAFQDAVADQSRTFETVATDAEDDAIIIYTSGTTGDPKGVRHAHRMLLGHLPLFVTTMLNMDLQDGDVFWTPAEWAWIASLFDVVVPALFYGQPVVAYNGGQFDPETAFEIVERYGVSNFFAPPTALRMMMQVEDTDRFDVDTLRTIASGGESLGQNIVDWAADTFGGTTVHEGYGQTEANLLVGGCTALTEFREGFMGRPGPGHEVAIVDPDTAEPTVDRGEVGEIAVRYEDDPVCFVEYWNKPEKTAGKVKNGWLLTEDLGLMDEDGYVQFKSRKDDVIISAGYRIGPEEVEDSVAGHPAAADAAVIGVPDDERGTVPKAFVVLADGYDPTDDTRQALRQHVRDRLAKYEYPRDIEFVDTLPKTATGKVRRASLRDREGLE</sequence>
<dbReference type="InterPro" id="IPR020845">
    <property type="entry name" value="AMP-binding_CS"/>
</dbReference>
<proteinExistence type="inferred from homology"/>
<dbReference type="GO" id="GO:0016405">
    <property type="term" value="F:CoA-ligase activity"/>
    <property type="evidence" value="ECO:0007669"/>
    <property type="project" value="UniProtKB-ARBA"/>
</dbReference>